<organism evidence="1">
    <name type="scientific">marine metagenome</name>
    <dbReference type="NCBI Taxonomy" id="408172"/>
    <lineage>
        <taxon>unclassified sequences</taxon>
        <taxon>metagenomes</taxon>
        <taxon>ecological metagenomes</taxon>
    </lineage>
</organism>
<feature type="non-terminal residue" evidence="1">
    <location>
        <position position="186"/>
    </location>
</feature>
<evidence type="ECO:0000313" key="1">
    <source>
        <dbReference type="EMBL" id="SVD07663.1"/>
    </source>
</evidence>
<dbReference type="EMBL" id="UINC01128116">
    <property type="protein sequence ID" value="SVD07663.1"/>
    <property type="molecule type" value="Genomic_DNA"/>
</dbReference>
<name>A0A382SCR9_9ZZZZ</name>
<protein>
    <submittedName>
        <fullName evidence="1">Uncharacterized protein</fullName>
    </submittedName>
</protein>
<dbReference type="AlphaFoldDB" id="A0A382SCR9"/>
<sequence length="186" mass="20792">MAFEFLKEELAEARMFKSPSRIAASSQGQLADTLYSHLLGLQVMKYENPRAAKAYARKTLSLPFNSVRPGATDLHNLLASVDKVPQHQVKGYLQGIVNGRMDTQADRRTLIMLQRGLGVRSGATNQMRRVIADWPRMLPAERKVAATRLGFALNHSARGSDFMPGYHKTMRKKDLGIDQAKSPLKK</sequence>
<gene>
    <name evidence="1" type="ORF">METZ01_LOCUS360517</name>
</gene>
<accession>A0A382SCR9</accession>
<reference evidence="1" key="1">
    <citation type="submission" date="2018-05" db="EMBL/GenBank/DDBJ databases">
        <authorList>
            <person name="Lanie J.A."/>
            <person name="Ng W.-L."/>
            <person name="Kazmierczak K.M."/>
            <person name="Andrzejewski T.M."/>
            <person name="Davidsen T.M."/>
            <person name="Wayne K.J."/>
            <person name="Tettelin H."/>
            <person name="Glass J.I."/>
            <person name="Rusch D."/>
            <person name="Podicherti R."/>
            <person name="Tsui H.-C.T."/>
            <person name="Winkler M.E."/>
        </authorList>
    </citation>
    <scope>NUCLEOTIDE SEQUENCE</scope>
</reference>
<proteinExistence type="predicted"/>